<dbReference type="InterPro" id="IPR058698">
    <property type="entry name" value="CUB_metazoa"/>
</dbReference>
<protein>
    <recommendedName>
        <fullName evidence="3">CUB domain-containing protein</fullName>
    </recommendedName>
</protein>
<dbReference type="AlphaFoldDB" id="A0A922CMH3"/>
<gene>
    <name evidence="4" type="ORF">O3G_MSEX006803</name>
</gene>
<feature type="domain" description="CUB" evidence="3">
    <location>
        <begin position="179"/>
        <end position="296"/>
    </location>
</feature>
<evidence type="ECO:0000313" key="4">
    <source>
        <dbReference type="EMBL" id="KAG6450813.1"/>
    </source>
</evidence>
<dbReference type="InterPro" id="IPR000859">
    <property type="entry name" value="CUB_dom"/>
</dbReference>
<reference evidence="4" key="1">
    <citation type="journal article" date="2016" name="Insect Biochem. Mol. Biol.">
        <title>Multifaceted biological insights from a draft genome sequence of the tobacco hornworm moth, Manduca sexta.</title>
        <authorList>
            <person name="Kanost M.R."/>
            <person name="Arrese E.L."/>
            <person name="Cao X."/>
            <person name="Chen Y.R."/>
            <person name="Chellapilla S."/>
            <person name="Goldsmith M.R."/>
            <person name="Grosse-Wilde E."/>
            <person name="Heckel D.G."/>
            <person name="Herndon N."/>
            <person name="Jiang H."/>
            <person name="Papanicolaou A."/>
            <person name="Qu J."/>
            <person name="Soulages J.L."/>
            <person name="Vogel H."/>
            <person name="Walters J."/>
            <person name="Waterhouse R.M."/>
            <person name="Ahn S.J."/>
            <person name="Almeida F.C."/>
            <person name="An C."/>
            <person name="Aqrawi P."/>
            <person name="Bretschneider A."/>
            <person name="Bryant W.B."/>
            <person name="Bucks S."/>
            <person name="Chao H."/>
            <person name="Chevignon G."/>
            <person name="Christen J.M."/>
            <person name="Clarke D.F."/>
            <person name="Dittmer N.T."/>
            <person name="Ferguson L.C.F."/>
            <person name="Garavelou S."/>
            <person name="Gordon K.H.J."/>
            <person name="Gunaratna R.T."/>
            <person name="Han Y."/>
            <person name="Hauser F."/>
            <person name="He Y."/>
            <person name="Heidel-Fischer H."/>
            <person name="Hirsh A."/>
            <person name="Hu Y."/>
            <person name="Jiang H."/>
            <person name="Kalra D."/>
            <person name="Klinner C."/>
            <person name="Konig C."/>
            <person name="Kovar C."/>
            <person name="Kroll A.R."/>
            <person name="Kuwar S.S."/>
            <person name="Lee S.L."/>
            <person name="Lehman R."/>
            <person name="Li K."/>
            <person name="Li Z."/>
            <person name="Liang H."/>
            <person name="Lovelace S."/>
            <person name="Lu Z."/>
            <person name="Mansfield J.H."/>
            <person name="McCulloch K.J."/>
            <person name="Mathew T."/>
            <person name="Morton B."/>
            <person name="Muzny D.M."/>
            <person name="Neunemann D."/>
            <person name="Ongeri F."/>
            <person name="Pauchet Y."/>
            <person name="Pu L.L."/>
            <person name="Pyrousis I."/>
            <person name="Rao X.J."/>
            <person name="Redding A."/>
            <person name="Roesel C."/>
            <person name="Sanchez-Gracia A."/>
            <person name="Schaack S."/>
            <person name="Shukla A."/>
            <person name="Tetreau G."/>
            <person name="Wang Y."/>
            <person name="Xiong G.H."/>
            <person name="Traut W."/>
            <person name="Walsh T.K."/>
            <person name="Worley K.C."/>
            <person name="Wu D."/>
            <person name="Wu W."/>
            <person name="Wu Y.Q."/>
            <person name="Zhang X."/>
            <person name="Zou Z."/>
            <person name="Zucker H."/>
            <person name="Briscoe A.D."/>
            <person name="Burmester T."/>
            <person name="Clem R.J."/>
            <person name="Feyereisen R."/>
            <person name="Grimmelikhuijzen C.J.P."/>
            <person name="Hamodrakas S.J."/>
            <person name="Hansson B.S."/>
            <person name="Huguet E."/>
            <person name="Jermiin L.S."/>
            <person name="Lan Q."/>
            <person name="Lehman H.K."/>
            <person name="Lorenzen M."/>
            <person name="Merzendorfer H."/>
            <person name="Michalopoulos I."/>
            <person name="Morton D.B."/>
            <person name="Muthukrishnan S."/>
            <person name="Oakeshott J.G."/>
            <person name="Palmer W."/>
            <person name="Park Y."/>
            <person name="Passarelli A.L."/>
            <person name="Rozas J."/>
            <person name="Schwartz L.M."/>
            <person name="Smith W."/>
            <person name="Southgate A."/>
            <person name="Vilcinskas A."/>
            <person name="Vogt R."/>
            <person name="Wang P."/>
            <person name="Werren J."/>
            <person name="Yu X.Q."/>
            <person name="Zhou J.J."/>
            <person name="Brown S.J."/>
            <person name="Scherer S.E."/>
            <person name="Richards S."/>
            <person name="Blissard G.W."/>
        </authorList>
    </citation>
    <scope>NUCLEOTIDE SEQUENCE</scope>
</reference>
<dbReference type="SUPFAM" id="SSF49854">
    <property type="entry name" value="Spermadhesin, CUB domain"/>
    <property type="match status" value="1"/>
</dbReference>
<sequence length="460" mass="51263">MFLHEKYAVILLGFIKLINGQRWNITYIKESVKLPLLVKQQDAIKNIGDLMYEDMSSPPVIRNAISGGFINKSKNIPLSNGEAEKNEKNNLVFTTKSKPKRLIQRCALNNTRCKTRKQRKRTRFLEVFQIVQFEHVACTSDNGLEGTCLHEYECQSTGGTALGDCADGYGICCVNQFLCDEKSAASVGWFNNPDFPSPTSERLSCAFTLEKASANIKQLRIDFAAFELLPPTGGVCQQDQFVISGQNINNIMPILCGINTGQHVYVEVGDVDGPFYFAVQTVSSESRLFSIKITQLLETDELAAPSGCLQYFKGPQGYLESFNYRDKSDIGIARISSYLNNLNYAMCIDRESQACSIKYSNEDEMQIVNYDSDGLPIIPPDQAGVEIFNCPSDWLLIAATRICGYRLNDGSVIQDFTLNAPIIDSNAGPIVVWFRSDEGYVGRGFKLNYQQISCVNPTSI</sequence>
<accession>A0A922CMH3</accession>
<dbReference type="PROSITE" id="PS01180">
    <property type="entry name" value="CUB"/>
    <property type="match status" value="1"/>
</dbReference>
<keyword evidence="1" id="KW-1015">Disulfide bond</keyword>
<evidence type="ECO:0000256" key="1">
    <source>
        <dbReference type="ARBA" id="ARBA00023157"/>
    </source>
</evidence>
<dbReference type="PANTHER" id="PTHR33236:SF11">
    <property type="entry name" value="CUB DOMAIN-CONTAINING PROTEIN"/>
    <property type="match status" value="1"/>
</dbReference>
<evidence type="ECO:0000259" key="3">
    <source>
        <dbReference type="PROSITE" id="PS01180"/>
    </source>
</evidence>
<evidence type="ECO:0000313" key="5">
    <source>
        <dbReference type="Proteomes" id="UP000791440"/>
    </source>
</evidence>
<dbReference type="Pfam" id="PF26080">
    <property type="entry name" value="CUB_animal"/>
    <property type="match status" value="1"/>
</dbReference>
<comment type="caution">
    <text evidence="2">Lacks conserved residue(s) required for the propagation of feature annotation.</text>
</comment>
<evidence type="ECO:0000256" key="2">
    <source>
        <dbReference type="PROSITE-ProRule" id="PRU00059"/>
    </source>
</evidence>
<reference evidence="4" key="2">
    <citation type="submission" date="2020-12" db="EMBL/GenBank/DDBJ databases">
        <authorList>
            <person name="Kanost M."/>
        </authorList>
    </citation>
    <scope>NUCLEOTIDE SEQUENCE</scope>
</reference>
<organism evidence="4 5">
    <name type="scientific">Manduca sexta</name>
    <name type="common">Tobacco hawkmoth</name>
    <name type="synonym">Tobacco hornworm</name>
    <dbReference type="NCBI Taxonomy" id="7130"/>
    <lineage>
        <taxon>Eukaryota</taxon>
        <taxon>Metazoa</taxon>
        <taxon>Ecdysozoa</taxon>
        <taxon>Arthropoda</taxon>
        <taxon>Hexapoda</taxon>
        <taxon>Insecta</taxon>
        <taxon>Pterygota</taxon>
        <taxon>Neoptera</taxon>
        <taxon>Endopterygota</taxon>
        <taxon>Lepidoptera</taxon>
        <taxon>Glossata</taxon>
        <taxon>Ditrysia</taxon>
        <taxon>Bombycoidea</taxon>
        <taxon>Sphingidae</taxon>
        <taxon>Sphinginae</taxon>
        <taxon>Sphingini</taxon>
        <taxon>Manduca</taxon>
    </lineage>
</organism>
<dbReference type="Proteomes" id="UP000791440">
    <property type="component" value="Unassembled WGS sequence"/>
</dbReference>
<name>A0A922CMH3_MANSE</name>
<dbReference type="InterPro" id="IPR035914">
    <property type="entry name" value="Sperma_CUB_dom_sf"/>
</dbReference>
<dbReference type="EMBL" id="JH668394">
    <property type="protein sequence ID" value="KAG6450813.1"/>
    <property type="molecule type" value="Genomic_DNA"/>
</dbReference>
<keyword evidence="5" id="KW-1185">Reference proteome</keyword>
<comment type="caution">
    <text evidence="4">The sequence shown here is derived from an EMBL/GenBank/DDBJ whole genome shotgun (WGS) entry which is preliminary data.</text>
</comment>
<dbReference type="Gene3D" id="2.60.120.290">
    <property type="entry name" value="Spermadhesin, CUB domain"/>
    <property type="match status" value="1"/>
</dbReference>
<proteinExistence type="predicted"/>
<dbReference type="PANTHER" id="PTHR33236">
    <property type="entry name" value="INTRAFLAGELLAR TRANSPORT PROTEIN 122 FAMILY PROTEIN-RELATED"/>
    <property type="match status" value="1"/>
</dbReference>